<feature type="region of interest" description="Disordered" evidence="1">
    <location>
        <begin position="221"/>
        <end position="252"/>
    </location>
</feature>
<evidence type="ECO:0000256" key="1">
    <source>
        <dbReference type="SAM" id="MobiDB-lite"/>
    </source>
</evidence>
<reference evidence="3" key="1">
    <citation type="journal article" date="2020" name="Phytopathology">
        <title>Genome sequence of the chestnut blight fungus Cryphonectria parasitica EP155: A fundamental resource for an archetypical invasive plant pathogen.</title>
        <authorList>
            <person name="Crouch J.A."/>
            <person name="Dawe A."/>
            <person name="Aerts A."/>
            <person name="Barry K."/>
            <person name="Churchill A.C.L."/>
            <person name="Grimwood J."/>
            <person name="Hillman B."/>
            <person name="Milgroom M.G."/>
            <person name="Pangilinan J."/>
            <person name="Smith M."/>
            <person name="Salamov A."/>
            <person name="Schmutz J."/>
            <person name="Yadav J."/>
            <person name="Grigoriev I.V."/>
            <person name="Nuss D."/>
        </authorList>
    </citation>
    <scope>NUCLEOTIDE SEQUENCE</scope>
    <source>
        <strain evidence="3">EP155</strain>
    </source>
</reference>
<evidence type="ECO:0000313" key="4">
    <source>
        <dbReference type="Proteomes" id="UP000803844"/>
    </source>
</evidence>
<organism evidence="3 4">
    <name type="scientific">Cryphonectria parasitica (strain ATCC 38755 / EP155)</name>
    <dbReference type="NCBI Taxonomy" id="660469"/>
    <lineage>
        <taxon>Eukaryota</taxon>
        <taxon>Fungi</taxon>
        <taxon>Dikarya</taxon>
        <taxon>Ascomycota</taxon>
        <taxon>Pezizomycotina</taxon>
        <taxon>Sordariomycetes</taxon>
        <taxon>Sordariomycetidae</taxon>
        <taxon>Diaporthales</taxon>
        <taxon>Cryphonectriaceae</taxon>
        <taxon>Cryphonectria-Endothia species complex</taxon>
        <taxon>Cryphonectria</taxon>
    </lineage>
</organism>
<accession>A0A9P4Y9P1</accession>
<proteinExistence type="predicted"/>
<dbReference type="GeneID" id="63843039"/>
<dbReference type="Proteomes" id="UP000803844">
    <property type="component" value="Unassembled WGS sequence"/>
</dbReference>
<dbReference type="RefSeq" id="XP_040780339.1">
    <property type="nucleotide sequence ID" value="XM_040925910.1"/>
</dbReference>
<gene>
    <name evidence="3" type="ORF">M406DRAFT_75857</name>
</gene>
<evidence type="ECO:0000259" key="2">
    <source>
        <dbReference type="Pfam" id="PF21959"/>
    </source>
</evidence>
<dbReference type="AlphaFoldDB" id="A0A9P4Y9P1"/>
<dbReference type="EMBL" id="MU032345">
    <property type="protein sequence ID" value="KAF3769378.1"/>
    <property type="molecule type" value="Genomic_DNA"/>
</dbReference>
<name>A0A9P4Y9P1_CRYP1</name>
<dbReference type="OrthoDB" id="4405280at2759"/>
<sequence length="768" mass="81827">MVVERPAITQLGEPTEVGSGAGPAITASQVAFNAASAPMIMNQAPLPPAATIAIVSMIVLSMYRPSVPTLIPRVALADDNSYHRKRQAALSNFGMGYVSASGTMDECSNAKVYQLMGYNLTDLDTNQPVLVNPDVPYINLSNLTIGTITTRFEVVNSMLCQNIVSDTSQSLIATRGPSAISSISSSAIKDSSLSSLSSNAITGTFSQPQIVSVASPSSSESPLSLLSPNQFESPSESSIPTTSSSSTSPSSTPTIYVYEGQSLAVSLEAYLRDPTDSVASILSPENWIYDSETGGIWTLHVDPPADEVPETFSIAVNINGSGEIYSVSLLIVVLVSRDPRIGPTLSLSTVLSTQLSALSTSLPTPIVFYAYPGQELVASLIPYLRKPTDTLSRVHSDPFEAWIYGEGRNLIADVSIDAAPQSFAVTVSILPSDACYSSLAQYHDFAQPSTTAFLKLFRYKFSIFFCICGCKNNSANNTADQNITYSILVESPFPTWSCDAYAYLVQSTTLLQVNLTTGSYNTVSTSLGNGNDNLNAVSYNPTDNYIYGVTSNGSSSRFVRISALGTSVLSVPLNLTGTASLRGGDFDQYGVYWGFTQWNAVTTFYKIDLNPQSRTYLQTLNSSTATVPGTWQLYDWAFSATPGNDAYLYGLGVNPTGYTNTLLRFTKDLVGGATSNNWTAVAAEGHTANSTNNSYGAMFSVPDGSLYGWENTVGQIWKFPIPGTASASINPNATYVSQGPGPGTNIDGGHCPYTFLNGTVYSFAGYPT</sequence>
<protein>
    <recommendedName>
        <fullName evidence="2">DUF6923 domain-containing protein</fullName>
    </recommendedName>
</protein>
<dbReference type="Pfam" id="PF21959">
    <property type="entry name" value="DUF6923"/>
    <property type="match status" value="1"/>
</dbReference>
<comment type="caution">
    <text evidence="3">The sequence shown here is derived from an EMBL/GenBank/DDBJ whole genome shotgun (WGS) entry which is preliminary data.</text>
</comment>
<feature type="domain" description="DUF6923" evidence="2">
    <location>
        <begin position="506"/>
        <end position="752"/>
    </location>
</feature>
<dbReference type="InterPro" id="IPR054215">
    <property type="entry name" value="DUF6923"/>
</dbReference>
<keyword evidence="4" id="KW-1185">Reference proteome</keyword>
<evidence type="ECO:0000313" key="3">
    <source>
        <dbReference type="EMBL" id="KAF3769378.1"/>
    </source>
</evidence>